<dbReference type="InterPro" id="IPR003594">
    <property type="entry name" value="HATPase_dom"/>
</dbReference>
<name>A0A940MTS7_9RHOB</name>
<accession>A0A940MTS7</accession>
<sequence>MLSHLDILDHVAGPVFVLIPDEDGRPVYRYWNRACEQIGNRDRQDVLGKTAIELFGDVLGAHTYDRHLEAMRGGKTITFEVLLNLGHDAPQEIQTTLSPVLAEDGTLLAVVGSSVVLSSLRNAQQREVKALGVVERARSEMEQYLAFAAHDLRAPMRRIKGLAEMIQEELPDDAAEAREIAKLMEQVSRKAQELISDVLRFSEAANAGHQIECFDLGQLARDIFTVLDPMGCHDLDAERGWLNGDRTAIQIVLRNLVDNAIKHDDKPTTHLRITLEDGPGGVAFVICDDGPGLPSGDLSFLDGGQFGYGNGFGLLGIRRLVEMRGGRVHAWSPRDRGTCFRIHLPGTHRTSETGTDEGAA</sequence>
<dbReference type="GO" id="GO:0000156">
    <property type="term" value="F:phosphorelay response regulator activity"/>
    <property type="evidence" value="ECO:0007669"/>
    <property type="project" value="TreeGrafter"/>
</dbReference>
<dbReference type="Gene3D" id="3.30.450.20">
    <property type="entry name" value="PAS domain"/>
    <property type="match status" value="1"/>
</dbReference>
<evidence type="ECO:0000259" key="7">
    <source>
        <dbReference type="PROSITE" id="PS50109"/>
    </source>
</evidence>
<protein>
    <recommendedName>
        <fullName evidence="2">histidine kinase</fullName>
        <ecNumber evidence="2">2.7.13.3</ecNumber>
    </recommendedName>
</protein>
<feature type="domain" description="Histidine kinase" evidence="7">
    <location>
        <begin position="147"/>
        <end position="348"/>
    </location>
</feature>
<dbReference type="AlphaFoldDB" id="A0A940MTS7"/>
<dbReference type="PROSITE" id="PS50109">
    <property type="entry name" value="HIS_KIN"/>
    <property type="match status" value="1"/>
</dbReference>
<evidence type="ECO:0000256" key="2">
    <source>
        <dbReference type="ARBA" id="ARBA00012438"/>
    </source>
</evidence>
<dbReference type="Pfam" id="PF08448">
    <property type="entry name" value="PAS_4"/>
    <property type="match status" value="1"/>
</dbReference>
<dbReference type="SUPFAM" id="SSF55874">
    <property type="entry name" value="ATPase domain of HSP90 chaperone/DNA topoisomerase II/histidine kinase"/>
    <property type="match status" value="1"/>
</dbReference>
<dbReference type="GO" id="GO:0030295">
    <property type="term" value="F:protein kinase activator activity"/>
    <property type="evidence" value="ECO:0007669"/>
    <property type="project" value="TreeGrafter"/>
</dbReference>
<dbReference type="InterPro" id="IPR000014">
    <property type="entry name" value="PAS"/>
</dbReference>
<keyword evidence="9" id="KW-1185">Reference proteome</keyword>
<proteinExistence type="predicted"/>
<dbReference type="GO" id="GO:0000155">
    <property type="term" value="F:phosphorelay sensor kinase activity"/>
    <property type="evidence" value="ECO:0007669"/>
    <property type="project" value="InterPro"/>
</dbReference>
<organism evidence="8 9">
    <name type="scientific">Sagittula salina</name>
    <dbReference type="NCBI Taxonomy" id="2820268"/>
    <lineage>
        <taxon>Bacteria</taxon>
        <taxon>Pseudomonadati</taxon>
        <taxon>Pseudomonadota</taxon>
        <taxon>Alphaproteobacteria</taxon>
        <taxon>Rhodobacterales</taxon>
        <taxon>Roseobacteraceae</taxon>
        <taxon>Sagittula</taxon>
    </lineage>
</organism>
<dbReference type="PANTHER" id="PTHR42878">
    <property type="entry name" value="TWO-COMPONENT HISTIDINE KINASE"/>
    <property type="match status" value="1"/>
</dbReference>
<dbReference type="Proteomes" id="UP000675940">
    <property type="component" value="Unassembled WGS sequence"/>
</dbReference>
<dbReference type="InterPro" id="IPR036890">
    <property type="entry name" value="HATPase_C_sf"/>
</dbReference>
<dbReference type="Gene3D" id="3.30.565.10">
    <property type="entry name" value="Histidine kinase-like ATPase, C-terminal domain"/>
    <property type="match status" value="1"/>
</dbReference>
<dbReference type="PRINTS" id="PR00344">
    <property type="entry name" value="BCTRLSENSOR"/>
</dbReference>
<evidence type="ECO:0000256" key="4">
    <source>
        <dbReference type="ARBA" id="ARBA00022679"/>
    </source>
</evidence>
<dbReference type="SMART" id="SM00388">
    <property type="entry name" value="HisKA"/>
    <property type="match status" value="1"/>
</dbReference>
<dbReference type="SUPFAM" id="SSF47384">
    <property type="entry name" value="Homodimeric domain of signal transducing histidine kinase"/>
    <property type="match status" value="1"/>
</dbReference>
<dbReference type="SMART" id="SM00387">
    <property type="entry name" value="HATPase_c"/>
    <property type="match status" value="1"/>
</dbReference>
<evidence type="ECO:0000313" key="9">
    <source>
        <dbReference type="Proteomes" id="UP000675940"/>
    </source>
</evidence>
<dbReference type="EMBL" id="JAGISH010000005">
    <property type="protein sequence ID" value="MBP0482819.1"/>
    <property type="molecule type" value="Genomic_DNA"/>
</dbReference>
<evidence type="ECO:0000256" key="1">
    <source>
        <dbReference type="ARBA" id="ARBA00000085"/>
    </source>
</evidence>
<evidence type="ECO:0000256" key="3">
    <source>
        <dbReference type="ARBA" id="ARBA00022553"/>
    </source>
</evidence>
<reference evidence="8" key="1">
    <citation type="submission" date="2021-03" db="EMBL/GenBank/DDBJ databases">
        <title>Sagittula salina sp. nov. strain M10.9X isolated from the marine waste.</title>
        <authorList>
            <person name="Satari L."/>
            <person name="Molina-Menor E."/>
            <person name="Vidal-Verdu A."/>
            <person name="Pascual J."/>
            <person name="Pereto J."/>
            <person name="Porcar M."/>
        </authorList>
    </citation>
    <scope>NUCLEOTIDE SEQUENCE</scope>
    <source>
        <strain evidence="8">M10.9X</strain>
    </source>
</reference>
<keyword evidence="5 8" id="KW-0418">Kinase</keyword>
<dbReference type="InterPro" id="IPR013656">
    <property type="entry name" value="PAS_4"/>
</dbReference>
<evidence type="ECO:0000256" key="5">
    <source>
        <dbReference type="ARBA" id="ARBA00022777"/>
    </source>
</evidence>
<keyword evidence="4" id="KW-0808">Transferase</keyword>
<dbReference type="InterPro" id="IPR050351">
    <property type="entry name" value="BphY/WalK/GraS-like"/>
</dbReference>
<dbReference type="InterPro" id="IPR036097">
    <property type="entry name" value="HisK_dim/P_sf"/>
</dbReference>
<keyword evidence="6" id="KW-0472">Membrane</keyword>
<dbReference type="CDD" id="cd00075">
    <property type="entry name" value="HATPase"/>
    <property type="match status" value="1"/>
</dbReference>
<comment type="catalytic activity">
    <reaction evidence="1">
        <text>ATP + protein L-histidine = ADP + protein N-phospho-L-histidine.</text>
        <dbReference type="EC" id="2.7.13.3"/>
    </reaction>
</comment>
<dbReference type="PANTHER" id="PTHR42878:SF14">
    <property type="entry name" value="OSMOLARITY TWO-COMPONENT SYSTEM PROTEIN SSK1"/>
    <property type="match status" value="1"/>
</dbReference>
<dbReference type="Pfam" id="PF02518">
    <property type="entry name" value="HATPase_c"/>
    <property type="match status" value="1"/>
</dbReference>
<dbReference type="InterPro" id="IPR035965">
    <property type="entry name" value="PAS-like_dom_sf"/>
</dbReference>
<dbReference type="CDD" id="cd00130">
    <property type="entry name" value="PAS"/>
    <property type="match status" value="1"/>
</dbReference>
<dbReference type="InterPro" id="IPR005467">
    <property type="entry name" value="His_kinase_dom"/>
</dbReference>
<dbReference type="GO" id="GO:0016020">
    <property type="term" value="C:membrane"/>
    <property type="evidence" value="ECO:0007669"/>
    <property type="project" value="UniProtKB-SubCell"/>
</dbReference>
<dbReference type="EC" id="2.7.13.3" evidence="2"/>
<gene>
    <name evidence="8" type="ORF">J5474_09995</name>
</gene>
<evidence type="ECO:0000256" key="6">
    <source>
        <dbReference type="ARBA" id="ARBA00023136"/>
    </source>
</evidence>
<dbReference type="GO" id="GO:0007234">
    <property type="term" value="P:osmosensory signaling via phosphorelay pathway"/>
    <property type="evidence" value="ECO:0007669"/>
    <property type="project" value="TreeGrafter"/>
</dbReference>
<dbReference type="Gene3D" id="1.10.287.130">
    <property type="match status" value="1"/>
</dbReference>
<dbReference type="SUPFAM" id="SSF55785">
    <property type="entry name" value="PYP-like sensor domain (PAS domain)"/>
    <property type="match status" value="1"/>
</dbReference>
<dbReference type="RefSeq" id="WP_209360774.1">
    <property type="nucleotide sequence ID" value="NZ_JAGISH010000005.1"/>
</dbReference>
<dbReference type="InterPro" id="IPR004358">
    <property type="entry name" value="Sig_transdc_His_kin-like_C"/>
</dbReference>
<evidence type="ECO:0000313" key="8">
    <source>
        <dbReference type="EMBL" id="MBP0482819.1"/>
    </source>
</evidence>
<dbReference type="CDD" id="cd00082">
    <property type="entry name" value="HisKA"/>
    <property type="match status" value="1"/>
</dbReference>
<dbReference type="InterPro" id="IPR003661">
    <property type="entry name" value="HisK_dim/P_dom"/>
</dbReference>
<comment type="caution">
    <text evidence="8">The sequence shown here is derived from an EMBL/GenBank/DDBJ whole genome shotgun (WGS) entry which is preliminary data.</text>
</comment>
<dbReference type="Pfam" id="PF00512">
    <property type="entry name" value="HisKA"/>
    <property type="match status" value="1"/>
</dbReference>
<keyword evidence="3" id="KW-0597">Phosphoprotein</keyword>